<dbReference type="PANTHER" id="PTHR32133">
    <property type="entry name" value="OS07G0120400 PROTEIN"/>
    <property type="match status" value="1"/>
</dbReference>
<dbReference type="EMBL" id="OZ075117">
    <property type="protein sequence ID" value="CAL5078034.1"/>
    <property type="molecule type" value="Genomic_DNA"/>
</dbReference>
<sequence length="414" mass="45444">MAAASRSPAASPSTELELFNEDQYDDILLRLPPQRPKLLVRFALVSPVWRRILADPGFHRRYREYHRLPPMVGYVLNSQESRHRLASFVSTATPPFSARVPRNGVHLVTVDSRHGRVLFLNLAGGNEDDWTIIVWDPISDHHQEVRMPAKFPSYILGYTAAVLCDVKYCDHKTCHGGPFRVVLVGVDGWPGGEWDTSALVYTSTSDAWTASPAGFATNVNDDDDWGFCDDAPAVLLGRALYFLSSMGRILLYDFGTEAERLTYIDVPANYIGNKARGAVLMPAADGNLGMAALLSDSTGARILVWEREVSAAGDVHWVEMARIRMWWGAKLIGLAVNEAFFIRTARGGVRSFNLGSGRIVDILPPPEGGKSYRGIVPFHSFDIQAGPSQASDGNDAKEDATTAATSKTGPDLLR</sequence>
<dbReference type="PANTHER" id="PTHR32133:SF366">
    <property type="entry name" value="OS07G0122900 PROTEIN"/>
    <property type="match status" value="1"/>
</dbReference>
<evidence type="ECO:0008006" key="4">
    <source>
        <dbReference type="Google" id="ProtNLM"/>
    </source>
</evidence>
<keyword evidence="3" id="KW-1185">Reference proteome</keyword>
<name>A0ABC9FLM4_9POAL</name>
<feature type="region of interest" description="Disordered" evidence="1">
    <location>
        <begin position="385"/>
        <end position="414"/>
    </location>
</feature>
<protein>
    <recommendedName>
        <fullName evidence="4">F-box domain-containing protein</fullName>
    </recommendedName>
</protein>
<evidence type="ECO:0000256" key="1">
    <source>
        <dbReference type="SAM" id="MobiDB-lite"/>
    </source>
</evidence>
<organism evidence="2 3">
    <name type="scientific">Urochloa decumbens</name>
    <dbReference type="NCBI Taxonomy" id="240449"/>
    <lineage>
        <taxon>Eukaryota</taxon>
        <taxon>Viridiplantae</taxon>
        <taxon>Streptophyta</taxon>
        <taxon>Embryophyta</taxon>
        <taxon>Tracheophyta</taxon>
        <taxon>Spermatophyta</taxon>
        <taxon>Magnoliopsida</taxon>
        <taxon>Liliopsida</taxon>
        <taxon>Poales</taxon>
        <taxon>Poaceae</taxon>
        <taxon>PACMAD clade</taxon>
        <taxon>Panicoideae</taxon>
        <taxon>Panicodae</taxon>
        <taxon>Paniceae</taxon>
        <taxon>Melinidinae</taxon>
        <taxon>Urochloa</taxon>
    </lineage>
</organism>
<proteinExistence type="predicted"/>
<evidence type="ECO:0000313" key="3">
    <source>
        <dbReference type="Proteomes" id="UP001497457"/>
    </source>
</evidence>
<reference evidence="2" key="1">
    <citation type="submission" date="2024-10" db="EMBL/GenBank/DDBJ databases">
        <authorList>
            <person name="Ryan C."/>
        </authorList>
    </citation>
    <scope>NUCLEOTIDE SEQUENCE [LARGE SCALE GENOMIC DNA]</scope>
</reference>
<dbReference type="InterPro" id="IPR036047">
    <property type="entry name" value="F-box-like_dom_sf"/>
</dbReference>
<dbReference type="Proteomes" id="UP001497457">
    <property type="component" value="Chromosome 7b"/>
</dbReference>
<gene>
    <name evidence="2" type="ORF">URODEC1_LOCUS106928</name>
</gene>
<accession>A0ABC9FLM4</accession>
<dbReference type="SUPFAM" id="SSF81383">
    <property type="entry name" value="F-box domain"/>
    <property type="match status" value="1"/>
</dbReference>
<dbReference type="AlphaFoldDB" id="A0ABC9FLM4"/>
<evidence type="ECO:0000313" key="2">
    <source>
        <dbReference type="EMBL" id="CAL5078034.1"/>
    </source>
</evidence>